<dbReference type="AlphaFoldDB" id="A0A852TI95"/>
<dbReference type="Proteomes" id="UP000548423">
    <property type="component" value="Unassembled WGS sequence"/>
</dbReference>
<reference evidence="2" key="1">
    <citation type="submission" date="2020-07" db="EMBL/GenBank/DDBJ databases">
        <authorList>
            <person name="Partida-Martinez L."/>
            <person name="Huntemann M."/>
            <person name="Clum A."/>
            <person name="Wang J."/>
            <person name="Palaniappan K."/>
            <person name="Ritter S."/>
            <person name="Chen I.-M."/>
            <person name="Stamatis D."/>
            <person name="Reddy T."/>
            <person name="O'Malley R."/>
            <person name="Daum C."/>
            <person name="Shapiro N."/>
            <person name="Ivanova N."/>
            <person name="Kyrpides N."/>
            <person name="Woyke T."/>
        </authorList>
    </citation>
    <scope>NUCLEOTIDE SEQUENCE [LARGE SCALE GENOMIC DNA]</scope>
    <source>
        <strain evidence="2">AT2.8</strain>
    </source>
</reference>
<dbReference type="EMBL" id="JACCBX010000008">
    <property type="protein sequence ID" value="NYE07297.1"/>
    <property type="molecule type" value="Genomic_DNA"/>
</dbReference>
<reference evidence="2" key="2">
    <citation type="submission" date="2020-08" db="EMBL/GenBank/DDBJ databases">
        <title>The Agave Microbiome: Exploring the role of microbial communities in plant adaptations to desert environments.</title>
        <authorList>
            <person name="Partida-Martinez L.P."/>
        </authorList>
    </citation>
    <scope>NUCLEOTIDE SEQUENCE [LARGE SCALE GENOMIC DNA]</scope>
    <source>
        <strain evidence="2">AT2.8</strain>
    </source>
</reference>
<gene>
    <name evidence="1" type="ORF">F4694_004082</name>
</gene>
<evidence type="ECO:0000313" key="2">
    <source>
        <dbReference type="Proteomes" id="UP000548423"/>
    </source>
</evidence>
<evidence type="ECO:0000313" key="1">
    <source>
        <dbReference type="EMBL" id="NYE07297.1"/>
    </source>
</evidence>
<accession>A0A852TI95</accession>
<name>A0A852TI95_9BACI</name>
<organism evidence="1 2">
    <name type="scientific">Neobacillus niacini</name>
    <dbReference type="NCBI Taxonomy" id="86668"/>
    <lineage>
        <taxon>Bacteria</taxon>
        <taxon>Bacillati</taxon>
        <taxon>Bacillota</taxon>
        <taxon>Bacilli</taxon>
        <taxon>Bacillales</taxon>
        <taxon>Bacillaceae</taxon>
        <taxon>Neobacillus</taxon>
    </lineage>
</organism>
<proteinExistence type="predicted"/>
<sequence>MEYKWIYQSVNGWYGETVNGDQVKLKLVPKGRKTEHLKDSTGNVVGKRCSKCGKMTLATAEYFRADNRAHAGLQQKCKNCHARWDEVNLVGRSIKGGPVRTQRPKAVRIYNDEGLCTFKVCPCCGEGKEREEYAKHSRNPDGLQTYCKKCQAENAKKEKPEAI</sequence>
<comment type="caution">
    <text evidence="1">The sequence shown here is derived from an EMBL/GenBank/DDBJ whole genome shotgun (WGS) entry which is preliminary data.</text>
</comment>
<protein>
    <submittedName>
        <fullName evidence="1">C2H2 Zn-finger protein</fullName>
    </submittedName>
</protein>